<feature type="transmembrane region" description="Helical" evidence="2">
    <location>
        <begin position="338"/>
        <end position="357"/>
    </location>
</feature>
<protein>
    <submittedName>
        <fullName evidence="4">Peptidoglycan/LPS O-acetylase OafA/YrhL, contains acyltransferase and SGNH-hydrolase domains</fullName>
    </submittedName>
</protein>
<keyword evidence="4" id="KW-0808">Transferase</keyword>
<dbReference type="GO" id="GO:0016020">
    <property type="term" value="C:membrane"/>
    <property type="evidence" value="ECO:0007669"/>
    <property type="project" value="TreeGrafter"/>
</dbReference>
<feature type="transmembrane region" description="Helical" evidence="2">
    <location>
        <begin position="378"/>
        <end position="398"/>
    </location>
</feature>
<dbReference type="STRING" id="46177.SAMN05660976_02830"/>
<dbReference type="PANTHER" id="PTHR23028:SF131">
    <property type="entry name" value="BLR2367 PROTEIN"/>
    <property type="match status" value="1"/>
</dbReference>
<feature type="transmembrane region" description="Helical" evidence="2">
    <location>
        <begin position="194"/>
        <end position="215"/>
    </location>
</feature>
<evidence type="ECO:0000259" key="3">
    <source>
        <dbReference type="Pfam" id="PF01757"/>
    </source>
</evidence>
<evidence type="ECO:0000256" key="1">
    <source>
        <dbReference type="SAM" id="MobiDB-lite"/>
    </source>
</evidence>
<keyword evidence="2" id="KW-0472">Membrane</keyword>
<keyword evidence="2" id="KW-1133">Transmembrane helix</keyword>
<evidence type="ECO:0000256" key="2">
    <source>
        <dbReference type="SAM" id="Phobius"/>
    </source>
</evidence>
<dbReference type="AlphaFoldDB" id="A0A1H7R8A4"/>
<sequence>MDSSADELSDPRPGPPAIQATGREETTGCEEAAAREDASRREEAAGREGAEGRQGVGGGRLGGLDGVRGLAALFVVLHHCRLLAYPGFPADTGPWWASWLLYGHFAVVVFIALSGFSLAVSPARAGWRLGGVRRFARRRAWRILPPYWAALLFSLVVAWTLAPQPGQPVPTGKTVVVYGLLLQDVFGSPSPNGALWSIAVEAQLYVLFPLLLLAVRRVGATVTVGAVTVVVVAVGLLAPSVPAVGALMRLTPQFAVLFAVGVVAAAAARETSRPARQPSGRAREPWRRARQPSGPARETSRPAWGRRGAALPWLALAAAAPVAVLIAVRSPAWTIGQLFWVDLALAPAAGLLLASVARGRPAPLVRLLDTRPVRSLGSFSYSLYLVHAPIVVALDRYVAAPLAEPGTGRFLLLLALAVPVSLVFARGFAAVFELPFQRHRSGAALRAAARNRLTRQPGRPA</sequence>
<feature type="transmembrane region" description="Helical" evidence="2">
    <location>
        <begin position="100"/>
        <end position="120"/>
    </location>
</feature>
<name>A0A1H7R8A4_9ACTN</name>
<feature type="domain" description="Acyltransferase 3" evidence="3">
    <location>
        <begin position="63"/>
        <end position="425"/>
    </location>
</feature>
<feature type="region of interest" description="Disordered" evidence="1">
    <location>
        <begin position="1"/>
        <end position="58"/>
    </location>
</feature>
<dbReference type="GO" id="GO:0016747">
    <property type="term" value="F:acyltransferase activity, transferring groups other than amino-acyl groups"/>
    <property type="evidence" value="ECO:0007669"/>
    <property type="project" value="InterPro"/>
</dbReference>
<keyword evidence="5" id="KW-1185">Reference proteome</keyword>
<feature type="transmembrane region" description="Helical" evidence="2">
    <location>
        <begin position="250"/>
        <end position="268"/>
    </location>
</feature>
<dbReference type="PANTHER" id="PTHR23028">
    <property type="entry name" value="ACETYLTRANSFERASE"/>
    <property type="match status" value="1"/>
</dbReference>
<evidence type="ECO:0000313" key="5">
    <source>
        <dbReference type="Proteomes" id="UP000198953"/>
    </source>
</evidence>
<keyword evidence="2" id="KW-0812">Transmembrane</keyword>
<dbReference type="GO" id="GO:0016787">
    <property type="term" value="F:hydrolase activity"/>
    <property type="evidence" value="ECO:0007669"/>
    <property type="project" value="UniProtKB-KW"/>
</dbReference>
<dbReference type="Pfam" id="PF01757">
    <property type="entry name" value="Acyl_transf_3"/>
    <property type="match status" value="1"/>
</dbReference>
<accession>A0A1H7R8A4</accession>
<dbReference type="GO" id="GO:0000271">
    <property type="term" value="P:polysaccharide biosynthetic process"/>
    <property type="evidence" value="ECO:0007669"/>
    <property type="project" value="TreeGrafter"/>
</dbReference>
<evidence type="ECO:0000313" key="4">
    <source>
        <dbReference type="EMBL" id="SEL56185.1"/>
    </source>
</evidence>
<feature type="transmembrane region" description="Helical" evidence="2">
    <location>
        <begin position="141"/>
        <end position="162"/>
    </location>
</feature>
<dbReference type="Proteomes" id="UP000198953">
    <property type="component" value="Unassembled WGS sequence"/>
</dbReference>
<dbReference type="EMBL" id="FOBF01000005">
    <property type="protein sequence ID" value="SEL56185.1"/>
    <property type="molecule type" value="Genomic_DNA"/>
</dbReference>
<keyword evidence="4" id="KW-0378">Hydrolase</keyword>
<proteinExistence type="predicted"/>
<dbReference type="InterPro" id="IPR050879">
    <property type="entry name" value="Acyltransferase_3"/>
</dbReference>
<feature type="transmembrane region" description="Helical" evidence="2">
    <location>
        <begin position="222"/>
        <end position="244"/>
    </location>
</feature>
<organism evidence="4 5">
    <name type="scientific">Nonomuraea pusilla</name>
    <dbReference type="NCBI Taxonomy" id="46177"/>
    <lineage>
        <taxon>Bacteria</taxon>
        <taxon>Bacillati</taxon>
        <taxon>Actinomycetota</taxon>
        <taxon>Actinomycetes</taxon>
        <taxon>Streptosporangiales</taxon>
        <taxon>Streptosporangiaceae</taxon>
        <taxon>Nonomuraea</taxon>
    </lineage>
</organism>
<feature type="region of interest" description="Disordered" evidence="1">
    <location>
        <begin position="271"/>
        <end position="303"/>
    </location>
</feature>
<feature type="transmembrane region" description="Helical" evidence="2">
    <location>
        <begin position="310"/>
        <end position="332"/>
    </location>
</feature>
<dbReference type="InterPro" id="IPR002656">
    <property type="entry name" value="Acyl_transf_3_dom"/>
</dbReference>
<gene>
    <name evidence="4" type="ORF">SAMN05660976_02830</name>
</gene>
<feature type="transmembrane region" description="Helical" evidence="2">
    <location>
        <begin position="410"/>
        <end position="432"/>
    </location>
</feature>
<reference evidence="4 5" key="1">
    <citation type="submission" date="2016-10" db="EMBL/GenBank/DDBJ databases">
        <authorList>
            <person name="de Groot N.N."/>
        </authorList>
    </citation>
    <scope>NUCLEOTIDE SEQUENCE [LARGE SCALE GENOMIC DNA]</scope>
    <source>
        <strain evidence="4 5">DSM 43357</strain>
    </source>
</reference>
<feature type="compositionally biased region" description="Basic and acidic residues" evidence="1">
    <location>
        <begin position="22"/>
        <end position="51"/>
    </location>
</feature>
<keyword evidence="4" id="KW-0012">Acyltransferase</keyword>